<name>A0ABU6VVW8_9FABA</name>
<evidence type="ECO:0000313" key="2">
    <source>
        <dbReference type="EMBL" id="MED6176848.1"/>
    </source>
</evidence>
<feature type="compositionally biased region" description="Basic and acidic residues" evidence="1">
    <location>
        <begin position="1"/>
        <end position="15"/>
    </location>
</feature>
<dbReference type="EMBL" id="JASCZI010152924">
    <property type="protein sequence ID" value="MED6176848.1"/>
    <property type="molecule type" value="Genomic_DNA"/>
</dbReference>
<organism evidence="2 3">
    <name type="scientific">Stylosanthes scabra</name>
    <dbReference type="NCBI Taxonomy" id="79078"/>
    <lineage>
        <taxon>Eukaryota</taxon>
        <taxon>Viridiplantae</taxon>
        <taxon>Streptophyta</taxon>
        <taxon>Embryophyta</taxon>
        <taxon>Tracheophyta</taxon>
        <taxon>Spermatophyta</taxon>
        <taxon>Magnoliopsida</taxon>
        <taxon>eudicotyledons</taxon>
        <taxon>Gunneridae</taxon>
        <taxon>Pentapetalae</taxon>
        <taxon>rosids</taxon>
        <taxon>fabids</taxon>
        <taxon>Fabales</taxon>
        <taxon>Fabaceae</taxon>
        <taxon>Papilionoideae</taxon>
        <taxon>50 kb inversion clade</taxon>
        <taxon>dalbergioids sensu lato</taxon>
        <taxon>Dalbergieae</taxon>
        <taxon>Pterocarpus clade</taxon>
        <taxon>Stylosanthes</taxon>
    </lineage>
</organism>
<keyword evidence="3" id="KW-1185">Reference proteome</keyword>
<evidence type="ECO:0000313" key="3">
    <source>
        <dbReference type="Proteomes" id="UP001341840"/>
    </source>
</evidence>
<reference evidence="2 3" key="1">
    <citation type="journal article" date="2023" name="Plants (Basel)">
        <title>Bridging the Gap: Combining Genomics and Transcriptomics Approaches to Understand Stylosanthes scabra, an Orphan Legume from the Brazilian Caatinga.</title>
        <authorList>
            <person name="Ferreira-Neto J.R.C."/>
            <person name="da Silva M.D."/>
            <person name="Binneck E."/>
            <person name="de Melo N.F."/>
            <person name="da Silva R.H."/>
            <person name="de Melo A.L.T.M."/>
            <person name="Pandolfi V."/>
            <person name="Bustamante F.O."/>
            <person name="Brasileiro-Vidal A.C."/>
            <person name="Benko-Iseppon A.M."/>
        </authorList>
    </citation>
    <scope>NUCLEOTIDE SEQUENCE [LARGE SCALE GENOMIC DNA]</scope>
    <source>
        <tissue evidence="2">Leaves</tissue>
    </source>
</reference>
<proteinExistence type="predicted"/>
<feature type="region of interest" description="Disordered" evidence="1">
    <location>
        <begin position="1"/>
        <end position="36"/>
    </location>
</feature>
<protein>
    <submittedName>
        <fullName evidence="2">Uncharacterized protein</fullName>
    </submittedName>
</protein>
<evidence type="ECO:0000256" key="1">
    <source>
        <dbReference type="SAM" id="MobiDB-lite"/>
    </source>
</evidence>
<feature type="non-terminal residue" evidence="2">
    <location>
        <position position="1"/>
    </location>
</feature>
<accession>A0ABU6VVW8</accession>
<sequence length="73" mass="8625">RKLEEQKARKLEHSAKAPTPRRPEQQPWSSSPMPRCGHQRLVIADFTNHRSQQVYQILSNNIQRRSGYRSLED</sequence>
<dbReference type="Proteomes" id="UP001341840">
    <property type="component" value="Unassembled WGS sequence"/>
</dbReference>
<gene>
    <name evidence="2" type="ORF">PIB30_092247</name>
</gene>
<comment type="caution">
    <text evidence="2">The sequence shown here is derived from an EMBL/GenBank/DDBJ whole genome shotgun (WGS) entry which is preliminary data.</text>
</comment>